<organism evidence="1 2">
    <name type="scientific">Alloprevotella rava</name>
    <dbReference type="NCBI Taxonomy" id="671218"/>
    <lineage>
        <taxon>Bacteria</taxon>
        <taxon>Pseudomonadati</taxon>
        <taxon>Bacteroidota</taxon>
        <taxon>Bacteroidia</taxon>
        <taxon>Bacteroidales</taxon>
        <taxon>Prevotellaceae</taxon>
        <taxon>Alloprevotella</taxon>
    </lineage>
</organism>
<dbReference type="SUPFAM" id="SSF102829">
    <property type="entry name" value="Cell division protein ZapA-like"/>
    <property type="match status" value="1"/>
</dbReference>
<evidence type="ECO:0000313" key="2">
    <source>
        <dbReference type="Proteomes" id="UP000541425"/>
    </source>
</evidence>
<dbReference type="Pfam" id="PF05164">
    <property type="entry name" value="ZapA"/>
    <property type="match status" value="1"/>
</dbReference>
<evidence type="ECO:0000313" key="1">
    <source>
        <dbReference type="EMBL" id="MBB3703694.1"/>
    </source>
</evidence>
<proteinExistence type="predicted"/>
<dbReference type="RefSeq" id="WP_183698163.1">
    <property type="nucleotide sequence ID" value="NZ_JACICA010000022.1"/>
</dbReference>
<dbReference type="Proteomes" id="UP000541425">
    <property type="component" value="Unassembled WGS sequence"/>
</dbReference>
<name>A0A7W5UG74_9BACT</name>
<gene>
    <name evidence="1" type="ORF">FHS60_002191</name>
</gene>
<dbReference type="AlphaFoldDB" id="A0A7W5UG74"/>
<keyword evidence="1" id="KW-0132">Cell division</keyword>
<keyword evidence="1" id="KW-0131">Cell cycle</keyword>
<dbReference type="InterPro" id="IPR036192">
    <property type="entry name" value="Cell_div_ZapA-like_sf"/>
</dbReference>
<protein>
    <submittedName>
        <fullName evidence="1">Cell division protein ZapA</fullName>
    </submittedName>
</protein>
<comment type="caution">
    <text evidence="1">The sequence shown here is derived from an EMBL/GenBank/DDBJ whole genome shotgun (WGS) entry which is preliminary data.</text>
</comment>
<sequence>MNEVSNKLTIRILIGRQEHEINVRRQDEEVFRKAAKIITEQLGRYEQKFRGQSYETYLSITLLDFVVHSIRHQKDMDFVLDGLKDISKEIDEELGNITEKKHL</sequence>
<dbReference type="InterPro" id="IPR007838">
    <property type="entry name" value="Cell_div_ZapA-like"/>
</dbReference>
<dbReference type="EMBL" id="JACICA010000022">
    <property type="protein sequence ID" value="MBB3703694.1"/>
    <property type="molecule type" value="Genomic_DNA"/>
</dbReference>
<reference evidence="1 2" key="1">
    <citation type="submission" date="2020-08" db="EMBL/GenBank/DDBJ databases">
        <title>Genomic Encyclopedia of Type Strains, Phase IV (KMG-IV): sequencing the most valuable type-strain genomes for metagenomic binning, comparative biology and taxonomic classification.</title>
        <authorList>
            <person name="Goeker M."/>
        </authorList>
    </citation>
    <scope>NUCLEOTIDE SEQUENCE [LARGE SCALE GENOMIC DNA]</scope>
    <source>
        <strain evidence="1 2">DSM 22548</strain>
    </source>
</reference>
<dbReference type="GO" id="GO:0051301">
    <property type="term" value="P:cell division"/>
    <property type="evidence" value="ECO:0007669"/>
    <property type="project" value="UniProtKB-KW"/>
</dbReference>
<accession>A0A7W5UG74</accession>